<evidence type="ECO:0000256" key="4">
    <source>
        <dbReference type="ARBA" id="ARBA00022679"/>
    </source>
</evidence>
<evidence type="ECO:0000256" key="2">
    <source>
        <dbReference type="ARBA" id="ARBA00004906"/>
    </source>
</evidence>
<name>A0A5A8DRV0_CAFRO</name>
<organism evidence="8 9">
    <name type="scientific">Cafeteria roenbergensis</name>
    <name type="common">Marine flagellate</name>
    <dbReference type="NCBI Taxonomy" id="33653"/>
    <lineage>
        <taxon>Eukaryota</taxon>
        <taxon>Sar</taxon>
        <taxon>Stramenopiles</taxon>
        <taxon>Bigyra</taxon>
        <taxon>Opalozoa</taxon>
        <taxon>Bicosoecida</taxon>
        <taxon>Cafeteriaceae</taxon>
        <taxon>Cafeteria</taxon>
    </lineage>
</organism>
<dbReference type="Gene3D" id="3.30.2160.10">
    <property type="entry name" value="Hect, E3 ligase catalytic domain"/>
    <property type="match status" value="1"/>
</dbReference>
<dbReference type="Proteomes" id="UP000322899">
    <property type="component" value="Unassembled WGS sequence"/>
</dbReference>
<dbReference type="SUPFAM" id="SSF56204">
    <property type="entry name" value="Hect, E3 ligase catalytic domain"/>
    <property type="match status" value="1"/>
</dbReference>
<dbReference type="EC" id="2.3.2.26" evidence="3"/>
<dbReference type="InterPro" id="IPR000569">
    <property type="entry name" value="HECT_dom"/>
</dbReference>
<sequence>MVRIDGTLAWVAASDVHRFEEEQRAAVAAAGPGERGQRAAAHRAACGGGIVPSFLLQAQQSLQDLLGSLHAEDIAGVVALPFRAKQDWFTEQCGKVRIPYSDGRKSLEVERSRIVESTAAACRSIDQRDYRKTWRIRFKGEEGLDAGGLYREWFQLVTSALFDPALGVFTTTAAGRAITINPASAVACPDRHLELVHLAGRLVGKALLTGSTVACRLSLPMLKHILGVPLSLQDVEAVDKPLFDSLKLLLRTPGVDDWMMTFAVDEDVLGRRREVELKPGGASMDVTDDNKHEFVALRLRHRMLGAIAPQLTRFLAGIYEVVPERLLSVFDFQELDLLLSGMPKVSVSDWKRNTIYEGEFRSRGAESTVIKWFWGIVEEDFTDEERARLLQFVTGSAQVPSGGFARLTSYDGISQKFTITSMPRPRNPRNVPMPRASTCFNRLYLGMYDSREELRRRLTYVSNIELADVGFQTA</sequence>
<evidence type="ECO:0000313" key="8">
    <source>
        <dbReference type="EMBL" id="KAA0167367.1"/>
    </source>
</evidence>
<feature type="domain" description="HECT" evidence="7">
    <location>
        <begin position="126"/>
        <end position="474"/>
    </location>
</feature>
<dbReference type="SMART" id="SM00119">
    <property type="entry name" value="HECTc"/>
    <property type="match status" value="1"/>
</dbReference>
<dbReference type="AlphaFoldDB" id="A0A5A8DRV0"/>
<dbReference type="Gene3D" id="3.90.1750.10">
    <property type="entry name" value="Hect, E3 ligase catalytic domains"/>
    <property type="match status" value="1"/>
</dbReference>
<dbReference type="OrthoDB" id="8068875at2759"/>
<gene>
    <name evidence="8" type="ORF">FNF27_07327</name>
</gene>
<dbReference type="GO" id="GO:0061630">
    <property type="term" value="F:ubiquitin protein ligase activity"/>
    <property type="evidence" value="ECO:0007669"/>
    <property type="project" value="UniProtKB-EC"/>
</dbReference>
<dbReference type="InterPro" id="IPR035983">
    <property type="entry name" value="Hect_E3_ubiquitin_ligase"/>
</dbReference>
<keyword evidence="4" id="KW-0808">Transferase</keyword>
<evidence type="ECO:0000256" key="3">
    <source>
        <dbReference type="ARBA" id="ARBA00012485"/>
    </source>
</evidence>
<dbReference type="InterPro" id="IPR050409">
    <property type="entry name" value="E3_ubiq-protein_ligase"/>
</dbReference>
<keyword evidence="5 6" id="KW-0833">Ubl conjugation pathway</keyword>
<accession>A0A5A8DRV0</accession>
<evidence type="ECO:0000313" key="9">
    <source>
        <dbReference type="Proteomes" id="UP000322899"/>
    </source>
</evidence>
<dbReference type="PANTHER" id="PTHR11254:SF440">
    <property type="entry name" value="E3 UBIQUITIN-PROTEIN LIGASE NEDD-4"/>
    <property type="match status" value="1"/>
</dbReference>
<protein>
    <recommendedName>
        <fullName evidence="3">HECT-type E3 ubiquitin transferase</fullName>
        <ecNumber evidence="3">2.3.2.26</ecNumber>
    </recommendedName>
</protein>
<evidence type="ECO:0000259" key="7">
    <source>
        <dbReference type="PROSITE" id="PS50237"/>
    </source>
</evidence>
<comment type="pathway">
    <text evidence="2">Protein modification; protein ubiquitination.</text>
</comment>
<dbReference type="EMBL" id="VLTO01000081">
    <property type="protein sequence ID" value="KAA0167367.1"/>
    <property type="molecule type" value="Genomic_DNA"/>
</dbReference>
<feature type="active site" description="Glycyl thioester intermediate" evidence="6">
    <location>
        <position position="439"/>
    </location>
</feature>
<evidence type="ECO:0000256" key="5">
    <source>
        <dbReference type="ARBA" id="ARBA00022786"/>
    </source>
</evidence>
<comment type="caution">
    <text evidence="8">The sequence shown here is derived from an EMBL/GenBank/DDBJ whole genome shotgun (WGS) entry which is preliminary data.</text>
</comment>
<evidence type="ECO:0000256" key="1">
    <source>
        <dbReference type="ARBA" id="ARBA00000885"/>
    </source>
</evidence>
<dbReference type="PANTHER" id="PTHR11254">
    <property type="entry name" value="HECT DOMAIN UBIQUITIN-PROTEIN LIGASE"/>
    <property type="match status" value="1"/>
</dbReference>
<dbReference type="Pfam" id="PF00632">
    <property type="entry name" value="HECT"/>
    <property type="match status" value="1"/>
</dbReference>
<dbReference type="FunFam" id="3.30.2410.10:FF:000009">
    <property type="entry name" value="Probable E3 ubiquitin-protein ligase HECTD2"/>
    <property type="match status" value="1"/>
</dbReference>
<reference evidence="8 9" key="1">
    <citation type="submission" date="2019-07" db="EMBL/GenBank/DDBJ databases">
        <title>Genomes of Cafeteria roenbergensis.</title>
        <authorList>
            <person name="Fischer M.G."/>
            <person name="Hackl T."/>
            <person name="Roman M."/>
        </authorList>
    </citation>
    <scope>NUCLEOTIDE SEQUENCE [LARGE SCALE GENOMIC DNA]</scope>
    <source>
        <strain evidence="8 9">E4-10P</strain>
    </source>
</reference>
<dbReference type="GO" id="GO:0005737">
    <property type="term" value="C:cytoplasm"/>
    <property type="evidence" value="ECO:0007669"/>
    <property type="project" value="TreeGrafter"/>
</dbReference>
<dbReference type="Gene3D" id="3.30.2410.10">
    <property type="entry name" value="Hect, E3 ligase catalytic domain"/>
    <property type="match status" value="1"/>
</dbReference>
<evidence type="ECO:0000256" key="6">
    <source>
        <dbReference type="PROSITE-ProRule" id="PRU00104"/>
    </source>
</evidence>
<comment type="catalytic activity">
    <reaction evidence="1">
        <text>S-ubiquitinyl-[E2 ubiquitin-conjugating enzyme]-L-cysteine + [acceptor protein]-L-lysine = [E2 ubiquitin-conjugating enzyme]-L-cysteine + N(6)-ubiquitinyl-[acceptor protein]-L-lysine.</text>
        <dbReference type="EC" id="2.3.2.26"/>
    </reaction>
</comment>
<dbReference type="GO" id="GO:0006511">
    <property type="term" value="P:ubiquitin-dependent protein catabolic process"/>
    <property type="evidence" value="ECO:0007669"/>
    <property type="project" value="TreeGrafter"/>
</dbReference>
<proteinExistence type="predicted"/>
<dbReference type="CDD" id="cd00078">
    <property type="entry name" value="HECTc"/>
    <property type="match status" value="1"/>
</dbReference>
<dbReference type="GO" id="GO:0016567">
    <property type="term" value="P:protein ubiquitination"/>
    <property type="evidence" value="ECO:0007669"/>
    <property type="project" value="TreeGrafter"/>
</dbReference>
<dbReference type="PROSITE" id="PS50237">
    <property type="entry name" value="HECT"/>
    <property type="match status" value="1"/>
</dbReference>